<reference evidence="15 16" key="1">
    <citation type="journal article" date="2016" name="Int. J. Syst. Evol. Microbiol.">
        <title>Paraphotobacterium marinum gen. nov., sp. nov., a member of the family Vibrionaceae, isolated from surface seawater.</title>
        <authorList>
            <person name="Huang Z."/>
            <person name="Dong C."/>
            <person name="Shao Z."/>
        </authorList>
    </citation>
    <scope>NUCLEOTIDE SEQUENCE [LARGE SCALE GENOMIC DNA]</scope>
    <source>
        <strain evidence="15 16">NSCS20N07D</strain>
    </source>
</reference>
<keyword evidence="9 13" id="KW-0963">Cytoplasm</keyword>
<dbReference type="InterPro" id="IPR020861">
    <property type="entry name" value="Triosephosphate_isomerase_AS"/>
</dbReference>
<gene>
    <name evidence="13" type="primary">tpiA</name>
    <name evidence="15" type="ORF">CF386_02740</name>
</gene>
<comment type="subunit">
    <text evidence="5 13 14">Homodimer.</text>
</comment>
<evidence type="ECO:0000313" key="15">
    <source>
        <dbReference type="EMBL" id="ASK78040.1"/>
    </source>
</evidence>
<dbReference type="InterPro" id="IPR035990">
    <property type="entry name" value="TIM_sf"/>
</dbReference>
<protein>
    <recommendedName>
        <fullName evidence="7 13">Triosephosphate isomerase</fullName>
        <shortName evidence="13">TIM</shortName>
        <shortName evidence="13">TPI</shortName>
        <ecNumber evidence="6 13">5.3.1.1</ecNumber>
    </recommendedName>
    <alternativeName>
        <fullName evidence="13">Triose-phosphate isomerase</fullName>
    </alternativeName>
</protein>
<feature type="binding site" evidence="13">
    <location>
        <begin position="235"/>
        <end position="236"/>
    </location>
    <ligand>
        <name>substrate</name>
    </ligand>
</feature>
<dbReference type="GO" id="GO:0005829">
    <property type="term" value="C:cytosol"/>
    <property type="evidence" value="ECO:0007669"/>
    <property type="project" value="TreeGrafter"/>
</dbReference>
<evidence type="ECO:0000256" key="1">
    <source>
        <dbReference type="ARBA" id="ARBA00000474"/>
    </source>
</evidence>
<comment type="pathway">
    <text evidence="2 13 14">Carbohydrate biosynthesis; gluconeogenesis.</text>
</comment>
<proteinExistence type="inferred from homology"/>
<keyword evidence="10 13" id="KW-0324">Glycolysis</keyword>
<evidence type="ECO:0000256" key="13">
    <source>
        <dbReference type="HAMAP-Rule" id="MF_00147"/>
    </source>
</evidence>
<comment type="pathway">
    <text evidence="13 14">Carbohydrate degradation; glycolysis; D-glyceraldehyde 3-phosphate from glycerone phosphate: step 1/1.</text>
</comment>
<dbReference type="InterPro" id="IPR022896">
    <property type="entry name" value="TrioseP_Isoase_bac/euk"/>
</dbReference>
<dbReference type="AlphaFoldDB" id="A0A220VCL5"/>
<dbReference type="Gene3D" id="3.20.20.70">
    <property type="entry name" value="Aldolase class I"/>
    <property type="match status" value="1"/>
</dbReference>
<dbReference type="KEGG" id="pmai:CF386_02740"/>
<evidence type="ECO:0000256" key="11">
    <source>
        <dbReference type="ARBA" id="ARBA00023235"/>
    </source>
</evidence>
<dbReference type="OrthoDB" id="9809429at2"/>
<dbReference type="PROSITE" id="PS51440">
    <property type="entry name" value="TIM_2"/>
    <property type="match status" value="1"/>
</dbReference>
<dbReference type="UniPathway" id="UPA00109">
    <property type="reaction ID" value="UER00189"/>
</dbReference>
<name>A0A220VCL5_9GAMM</name>
<dbReference type="GO" id="GO:0006094">
    <property type="term" value="P:gluconeogenesis"/>
    <property type="evidence" value="ECO:0007669"/>
    <property type="project" value="UniProtKB-UniRule"/>
</dbReference>
<dbReference type="GO" id="GO:0006096">
    <property type="term" value="P:glycolytic process"/>
    <property type="evidence" value="ECO:0007669"/>
    <property type="project" value="UniProtKB-UniRule"/>
</dbReference>
<evidence type="ECO:0000256" key="12">
    <source>
        <dbReference type="ARBA" id="ARBA00055680"/>
    </source>
</evidence>
<evidence type="ECO:0000256" key="2">
    <source>
        <dbReference type="ARBA" id="ARBA00004742"/>
    </source>
</evidence>
<dbReference type="GO" id="GO:0046166">
    <property type="term" value="P:glyceraldehyde-3-phosphate biosynthetic process"/>
    <property type="evidence" value="ECO:0007669"/>
    <property type="project" value="TreeGrafter"/>
</dbReference>
<evidence type="ECO:0000256" key="8">
    <source>
        <dbReference type="ARBA" id="ARBA00022432"/>
    </source>
</evidence>
<comment type="similarity">
    <text evidence="4 13 14">Belongs to the triosephosphate isomerase family.</text>
</comment>
<evidence type="ECO:0000256" key="5">
    <source>
        <dbReference type="ARBA" id="ARBA00011738"/>
    </source>
</evidence>
<keyword evidence="8 13" id="KW-0312">Gluconeogenesis</keyword>
<evidence type="ECO:0000313" key="16">
    <source>
        <dbReference type="Proteomes" id="UP000242175"/>
    </source>
</evidence>
<dbReference type="HAMAP" id="MF_00147_B">
    <property type="entry name" value="TIM_B"/>
    <property type="match status" value="1"/>
</dbReference>
<dbReference type="PROSITE" id="PS00171">
    <property type="entry name" value="TIM_1"/>
    <property type="match status" value="1"/>
</dbReference>
<dbReference type="CDD" id="cd00311">
    <property type="entry name" value="TIM"/>
    <property type="match status" value="1"/>
</dbReference>
<feature type="binding site" evidence="13">
    <location>
        <begin position="9"/>
        <end position="11"/>
    </location>
    <ligand>
        <name>substrate</name>
    </ligand>
</feature>
<comment type="function">
    <text evidence="12 13">Involved in the gluconeogenesis. Catalyzes stereospecifically the conversion of dihydroxyacetone phosphate (DHAP) to D-glyceraldehyde-3-phosphate (G3P).</text>
</comment>
<evidence type="ECO:0000256" key="14">
    <source>
        <dbReference type="RuleBase" id="RU363013"/>
    </source>
</evidence>
<evidence type="ECO:0000256" key="9">
    <source>
        <dbReference type="ARBA" id="ARBA00022490"/>
    </source>
</evidence>
<evidence type="ECO:0000256" key="7">
    <source>
        <dbReference type="ARBA" id="ARBA00019397"/>
    </source>
</evidence>
<dbReference type="InterPro" id="IPR000652">
    <property type="entry name" value="Triosephosphate_isomerase"/>
</dbReference>
<organism evidence="15 16">
    <name type="scientific">Paraphotobacterium marinum</name>
    <dbReference type="NCBI Taxonomy" id="1755811"/>
    <lineage>
        <taxon>Bacteria</taxon>
        <taxon>Pseudomonadati</taxon>
        <taxon>Pseudomonadota</taxon>
        <taxon>Gammaproteobacteria</taxon>
        <taxon>Vibrionales</taxon>
        <taxon>Vibrionaceae</taxon>
        <taxon>Paraphotobacterium</taxon>
    </lineage>
</organism>
<sequence>MQKNLVMGNWKLNGNKNEIHTFLNDLNLIIQGYDKCEVSVAFPVMYLDYASQILSELKSNIKLGAQNADTHNQGAYTGDISPKMLKELNVQLVIIGHSERREYHSESNELIAQKFKALQEIGLTPVLCIGESEEQNENGETLSILAKQLDAVINLNGINSMQKAVIAYEPIWAIGTGKAATANQAQEIHNAIRNHLASYSKEVAENVIIQYGGSVKPENAEEFFKMNDINGALVGGASLKAESFAGIVKS</sequence>
<feature type="active site" description="Proton acceptor" evidence="13">
    <location>
        <position position="169"/>
    </location>
</feature>
<dbReference type="SUPFAM" id="SSF51351">
    <property type="entry name" value="Triosephosphate isomerase (TIM)"/>
    <property type="match status" value="1"/>
</dbReference>
<dbReference type="NCBIfam" id="TIGR00419">
    <property type="entry name" value="tim"/>
    <property type="match status" value="1"/>
</dbReference>
<dbReference type="Pfam" id="PF00121">
    <property type="entry name" value="TIM"/>
    <property type="match status" value="1"/>
</dbReference>
<keyword evidence="11 13" id="KW-0413">Isomerase</keyword>
<evidence type="ECO:0000256" key="10">
    <source>
        <dbReference type="ARBA" id="ARBA00023152"/>
    </source>
</evidence>
<dbReference type="PANTHER" id="PTHR21139">
    <property type="entry name" value="TRIOSEPHOSPHATE ISOMERASE"/>
    <property type="match status" value="1"/>
</dbReference>
<evidence type="ECO:0000256" key="4">
    <source>
        <dbReference type="ARBA" id="ARBA00007422"/>
    </source>
</evidence>
<keyword evidence="16" id="KW-1185">Reference proteome</keyword>
<dbReference type="FunFam" id="3.20.20.70:FF:000020">
    <property type="entry name" value="Triosephosphate isomerase"/>
    <property type="match status" value="1"/>
</dbReference>
<dbReference type="RefSeq" id="WP_089072950.1">
    <property type="nucleotide sequence ID" value="NZ_CBCSAM010000009.1"/>
</dbReference>
<comment type="pathway">
    <text evidence="3">Carbohydrate metabolism; erythritol degradation.</text>
</comment>
<dbReference type="UniPathway" id="UPA00138"/>
<comment type="subcellular location">
    <subcellularLocation>
        <location evidence="13 14">Cytoplasm</location>
    </subcellularLocation>
</comment>
<dbReference type="GO" id="GO:0019563">
    <property type="term" value="P:glycerol catabolic process"/>
    <property type="evidence" value="ECO:0007669"/>
    <property type="project" value="TreeGrafter"/>
</dbReference>
<feature type="binding site" evidence="13">
    <location>
        <position position="214"/>
    </location>
    <ligand>
        <name>substrate</name>
    </ligand>
</feature>
<dbReference type="Proteomes" id="UP000242175">
    <property type="component" value="Chromosome large"/>
</dbReference>
<feature type="binding site" evidence="13">
    <location>
        <position position="175"/>
    </location>
    <ligand>
        <name>substrate</name>
    </ligand>
</feature>
<dbReference type="EC" id="5.3.1.1" evidence="6 13"/>
<evidence type="ECO:0000256" key="3">
    <source>
        <dbReference type="ARBA" id="ARBA00004939"/>
    </source>
</evidence>
<feature type="active site" description="Electrophile" evidence="13">
    <location>
        <position position="97"/>
    </location>
</feature>
<dbReference type="InterPro" id="IPR013785">
    <property type="entry name" value="Aldolase_TIM"/>
</dbReference>
<evidence type="ECO:0000256" key="6">
    <source>
        <dbReference type="ARBA" id="ARBA00011940"/>
    </source>
</evidence>
<dbReference type="PANTHER" id="PTHR21139:SF42">
    <property type="entry name" value="TRIOSEPHOSPHATE ISOMERASE"/>
    <property type="match status" value="1"/>
</dbReference>
<dbReference type="EMBL" id="CP022355">
    <property type="protein sequence ID" value="ASK78040.1"/>
    <property type="molecule type" value="Genomic_DNA"/>
</dbReference>
<comment type="catalytic activity">
    <reaction evidence="1 13 14">
        <text>D-glyceraldehyde 3-phosphate = dihydroxyacetone phosphate</text>
        <dbReference type="Rhea" id="RHEA:18585"/>
        <dbReference type="ChEBI" id="CHEBI:57642"/>
        <dbReference type="ChEBI" id="CHEBI:59776"/>
        <dbReference type="EC" id="5.3.1.1"/>
    </reaction>
</comment>
<dbReference type="GO" id="GO:0004807">
    <property type="term" value="F:triose-phosphate isomerase activity"/>
    <property type="evidence" value="ECO:0007669"/>
    <property type="project" value="UniProtKB-UniRule"/>
</dbReference>
<accession>A0A220VCL5</accession>